<proteinExistence type="predicted"/>
<accession>A0AAN9KGY6</accession>
<dbReference type="AlphaFoldDB" id="A0AAN9KGY6"/>
<comment type="caution">
    <text evidence="2">The sequence shown here is derived from an EMBL/GenBank/DDBJ whole genome shotgun (WGS) entry which is preliminary data.</text>
</comment>
<evidence type="ECO:0000256" key="1">
    <source>
        <dbReference type="SAM" id="MobiDB-lite"/>
    </source>
</evidence>
<evidence type="ECO:0000313" key="3">
    <source>
        <dbReference type="Proteomes" id="UP001359559"/>
    </source>
</evidence>
<sequence length="82" mass="9296">MLEFIPLSPEEDDDSEVDPKEEPMDLMAEDPTILLALPQQIPPVELVAAYIPNEYDISGFTPKDTFTIFSGVICMVRQRIIR</sequence>
<gene>
    <name evidence="2" type="ORF">RJT34_02188</name>
</gene>
<organism evidence="2 3">
    <name type="scientific">Clitoria ternatea</name>
    <name type="common">Butterfly pea</name>
    <dbReference type="NCBI Taxonomy" id="43366"/>
    <lineage>
        <taxon>Eukaryota</taxon>
        <taxon>Viridiplantae</taxon>
        <taxon>Streptophyta</taxon>
        <taxon>Embryophyta</taxon>
        <taxon>Tracheophyta</taxon>
        <taxon>Spermatophyta</taxon>
        <taxon>Magnoliopsida</taxon>
        <taxon>eudicotyledons</taxon>
        <taxon>Gunneridae</taxon>
        <taxon>Pentapetalae</taxon>
        <taxon>rosids</taxon>
        <taxon>fabids</taxon>
        <taxon>Fabales</taxon>
        <taxon>Fabaceae</taxon>
        <taxon>Papilionoideae</taxon>
        <taxon>50 kb inversion clade</taxon>
        <taxon>NPAAA clade</taxon>
        <taxon>indigoferoid/millettioid clade</taxon>
        <taxon>Phaseoleae</taxon>
        <taxon>Clitoria</taxon>
    </lineage>
</organism>
<evidence type="ECO:0000313" key="2">
    <source>
        <dbReference type="EMBL" id="KAK7317725.1"/>
    </source>
</evidence>
<keyword evidence="3" id="KW-1185">Reference proteome</keyword>
<reference evidence="2 3" key="1">
    <citation type="submission" date="2024-01" db="EMBL/GenBank/DDBJ databases">
        <title>The genomes of 5 underutilized Papilionoideae crops provide insights into root nodulation and disease resistance.</title>
        <authorList>
            <person name="Yuan L."/>
        </authorList>
    </citation>
    <scope>NUCLEOTIDE SEQUENCE [LARGE SCALE GENOMIC DNA]</scope>
    <source>
        <strain evidence="2">LY-2023</strain>
        <tissue evidence="2">Leaf</tissue>
    </source>
</reference>
<dbReference type="Proteomes" id="UP001359559">
    <property type="component" value="Unassembled WGS sequence"/>
</dbReference>
<dbReference type="EMBL" id="JAYKXN010000001">
    <property type="protein sequence ID" value="KAK7317725.1"/>
    <property type="molecule type" value="Genomic_DNA"/>
</dbReference>
<name>A0AAN9KGY6_CLITE</name>
<protein>
    <submittedName>
        <fullName evidence="2">Uncharacterized protein</fullName>
    </submittedName>
</protein>
<feature type="region of interest" description="Disordered" evidence="1">
    <location>
        <begin position="1"/>
        <end position="20"/>
    </location>
</feature>